<organism evidence="1 2">
    <name type="scientific">Marchantia polymorpha</name>
    <name type="common">Common liverwort</name>
    <name type="synonym">Marchantia aquatica</name>
    <dbReference type="NCBI Taxonomy" id="3197"/>
    <lineage>
        <taxon>Eukaryota</taxon>
        <taxon>Viridiplantae</taxon>
        <taxon>Streptophyta</taxon>
        <taxon>Embryophyta</taxon>
        <taxon>Marchantiophyta</taxon>
        <taxon>Marchantiopsida</taxon>
        <taxon>Marchantiidae</taxon>
        <taxon>Marchantiales</taxon>
        <taxon>Marchantiaceae</taxon>
        <taxon>Marchantia</taxon>
    </lineage>
</organism>
<evidence type="ECO:0000313" key="1">
    <source>
        <dbReference type="EMBL" id="PTQ48032.1"/>
    </source>
</evidence>
<protein>
    <submittedName>
        <fullName evidence="1">Uncharacterized protein</fullName>
    </submittedName>
</protein>
<dbReference type="AlphaFoldDB" id="A0A2R6XPK4"/>
<reference evidence="2" key="1">
    <citation type="journal article" date="2017" name="Cell">
        <title>Insights into land plant evolution garnered from the Marchantia polymorpha genome.</title>
        <authorList>
            <person name="Bowman J.L."/>
            <person name="Kohchi T."/>
            <person name="Yamato K.T."/>
            <person name="Jenkins J."/>
            <person name="Shu S."/>
            <person name="Ishizaki K."/>
            <person name="Yamaoka S."/>
            <person name="Nishihama R."/>
            <person name="Nakamura Y."/>
            <person name="Berger F."/>
            <person name="Adam C."/>
            <person name="Aki S.S."/>
            <person name="Althoff F."/>
            <person name="Araki T."/>
            <person name="Arteaga-Vazquez M.A."/>
            <person name="Balasubrmanian S."/>
            <person name="Barry K."/>
            <person name="Bauer D."/>
            <person name="Boehm C.R."/>
            <person name="Briginshaw L."/>
            <person name="Caballero-Perez J."/>
            <person name="Catarino B."/>
            <person name="Chen F."/>
            <person name="Chiyoda S."/>
            <person name="Chovatia M."/>
            <person name="Davies K.M."/>
            <person name="Delmans M."/>
            <person name="Demura T."/>
            <person name="Dierschke T."/>
            <person name="Dolan L."/>
            <person name="Dorantes-Acosta A.E."/>
            <person name="Eklund D.M."/>
            <person name="Florent S.N."/>
            <person name="Flores-Sandoval E."/>
            <person name="Fujiyama A."/>
            <person name="Fukuzawa H."/>
            <person name="Galik B."/>
            <person name="Grimanelli D."/>
            <person name="Grimwood J."/>
            <person name="Grossniklaus U."/>
            <person name="Hamada T."/>
            <person name="Haseloff J."/>
            <person name="Hetherington A.J."/>
            <person name="Higo A."/>
            <person name="Hirakawa Y."/>
            <person name="Hundley H.N."/>
            <person name="Ikeda Y."/>
            <person name="Inoue K."/>
            <person name="Inoue S.I."/>
            <person name="Ishida S."/>
            <person name="Jia Q."/>
            <person name="Kakita M."/>
            <person name="Kanazawa T."/>
            <person name="Kawai Y."/>
            <person name="Kawashima T."/>
            <person name="Kennedy M."/>
            <person name="Kinose K."/>
            <person name="Kinoshita T."/>
            <person name="Kohara Y."/>
            <person name="Koide E."/>
            <person name="Komatsu K."/>
            <person name="Kopischke S."/>
            <person name="Kubo M."/>
            <person name="Kyozuka J."/>
            <person name="Lagercrantz U."/>
            <person name="Lin S.S."/>
            <person name="Lindquist E."/>
            <person name="Lipzen A.M."/>
            <person name="Lu C.W."/>
            <person name="De Luna E."/>
            <person name="Martienssen R.A."/>
            <person name="Minamino N."/>
            <person name="Mizutani M."/>
            <person name="Mizutani M."/>
            <person name="Mochizuki N."/>
            <person name="Monte I."/>
            <person name="Mosher R."/>
            <person name="Nagasaki H."/>
            <person name="Nakagami H."/>
            <person name="Naramoto S."/>
            <person name="Nishitani K."/>
            <person name="Ohtani M."/>
            <person name="Okamoto T."/>
            <person name="Okumura M."/>
            <person name="Phillips J."/>
            <person name="Pollak B."/>
            <person name="Reinders A."/>
            <person name="Rovekamp M."/>
            <person name="Sano R."/>
            <person name="Sawa S."/>
            <person name="Schmid M.W."/>
            <person name="Shirakawa M."/>
            <person name="Solano R."/>
            <person name="Spunde A."/>
            <person name="Suetsugu N."/>
            <person name="Sugano S."/>
            <person name="Sugiyama A."/>
            <person name="Sun R."/>
            <person name="Suzuki Y."/>
            <person name="Takenaka M."/>
            <person name="Takezawa D."/>
            <person name="Tomogane H."/>
            <person name="Tsuzuki M."/>
            <person name="Ueda T."/>
            <person name="Umeda M."/>
            <person name="Ward J.M."/>
            <person name="Watanabe Y."/>
            <person name="Yazaki K."/>
            <person name="Yokoyama R."/>
            <person name="Yoshitake Y."/>
            <person name="Yotsui I."/>
            <person name="Zachgo S."/>
            <person name="Schmutz J."/>
        </authorList>
    </citation>
    <scope>NUCLEOTIDE SEQUENCE [LARGE SCALE GENOMIC DNA]</scope>
    <source>
        <strain evidence="2">Tak-1</strain>
    </source>
</reference>
<dbReference type="Proteomes" id="UP000244005">
    <property type="component" value="Unassembled WGS sequence"/>
</dbReference>
<gene>
    <name evidence="1" type="ORF">MARPO_0006s0071</name>
</gene>
<sequence>MLRSVGSSSSCIAPRFHYASDNVEHILKFTQACARFGREREREREKENCWHNRMTTVPHRSVTIPNRCRMPKSPMKISTQMAQNRETLPSEHASRMQSSEASVTAIWCVALLAGKQAGRQAGRQRTS</sequence>
<keyword evidence="2" id="KW-1185">Reference proteome</keyword>
<dbReference type="EMBL" id="KZ772678">
    <property type="protein sequence ID" value="PTQ48032.1"/>
    <property type="molecule type" value="Genomic_DNA"/>
</dbReference>
<evidence type="ECO:0000313" key="2">
    <source>
        <dbReference type="Proteomes" id="UP000244005"/>
    </source>
</evidence>
<name>A0A2R6XPK4_MARPO</name>
<accession>A0A2R6XPK4</accession>
<proteinExistence type="predicted"/>